<accession>A0AAV9P920</accession>
<dbReference type="Proteomes" id="UP001337655">
    <property type="component" value="Unassembled WGS sequence"/>
</dbReference>
<comment type="similarity">
    <text evidence="1">Belongs to the avfA family.</text>
</comment>
<evidence type="ECO:0000313" key="3">
    <source>
        <dbReference type="EMBL" id="KAK5169571.1"/>
    </source>
</evidence>
<dbReference type="Gene3D" id="3.40.50.720">
    <property type="entry name" value="NAD(P)-binding Rossmann-like Domain"/>
    <property type="match status" value="1"/>
</dbReference>
<dbReference type="InterPro" id="IPR036291">
    <property type="entry name" value="NAD(P)-bd_dom_sf"/>
</dbReference>
<evidence type="ECO:0000256" key="1">
    <source>
        <dbReference type="ARBA" id="ARBA00038376"/>
    </source>
</evidence>
<feature type="domain" description="NAD(P)-binding" evidence="2">
    <location>
        <begin position="7"/>
        <end position="75"/>
    </location>
</feature>
<gene>
    <name evidence="3" type="ORF">LTR77_005548</name>
</gene>
<dbReference type="PANTHER" id="PTHR43355">
    <property type="entry name" value="FLAVIN REDUCTASE (NADPH)"/>
    <property type="match status" value="1"/>
</dbReference>
<name>A0AAV9P920_9PEZI</name>
<dbReference type="EMBL" id="JAVRRT010000008">
    <property type="protein sequence ID" value="KAK5169571.1"/>
    <property type="molecule type" value="Genomic_DNA"/>
</dbReference>
<reference evidence="3 4" key="1">
    <citation type="submission" date="2023-08" db="EMBL/GenBank/DDBJ databases">
        <title>Black Yeasts Isolated from many extreme environments.</title>
        <authorList>
            <person name="Coleine C."/>
            <person name="Stajich J.E."/>
            <person name="Selbmann L."/>
        </authorList>
    </citation>
    <scope>NUCLEOTIDE SEQUENCE [LARGE SCALE GENOMIC DNA]</scope>
    <source>
        <strain evidence="3 4">CCFEE 5935</strain>
    </source>
</reference>
<proteinExistence type="inferred from homology"/>
<dbReference type="InterPro" id="IPR051606">
    <property type="entry name" value="Polyketide_Oxido-like"/>
</dbReference>
<evidence type="ECO:0000259" key="2">
    <source>
        <dbReference type="Pfam" id="PF13460"/>
    </source>
</evidence>
<dbReference type="AlphaFoldDB" id="A0AAV9P920"/>
<protein>
    <recommendedName>
        <fullName evidence="2">NAD(P)-binding domain-containing protein</fullName>
    </recommendedName>
</protein>
<dbReference type="InterPro" id="IPR016040">
    <property type="entry name" value="NAD(P)-bd_dom"/>
</dbReference>
<dbReference type="PANTHER" id="PTHR43355:SF2">
    <property type="entry name" value="FLAVIN REDUCTASE (NADPH)"/>
    <property type="match status" value="1"/>
</dbReference>
<dbReference type="GO" id="GO:0016646">
    <property type="term" value="F:oxidoreductase activity, acting on the CH-NH group of donors, NAD or NADP as acceptor"/>
    <property type="evidence" value="ECO:0007669"/>
    <property type="project" value="TreeGrafter"/>
</dbReference>
<organism evidence="3 4">
    <name type="scientific">Saxophila tyrrhenica</name>
    <dbReference type="NCBI Taxonomy" id="1690608"/>
    <lineage>
        <taxon>Eukaryota</taxon>
        <taxon>Fungi</taxon>
        <taxon>Dikarya</taxon>
        <taxon>Ascomycota</taxon>
        <taxon>Pezizomycotina</taxon>
        <taxon>Dothideomycetes</taxon>
        <taxon>Dothideomycetidae</taxon>
        <taxon>Mycosphaerellales</taxon>
        <taxon>Extremaceae</taxon>
        <taxon>Saxophila</taxon>
    </lineage>
</organism>
<dbReference type="RefSeq" id="XP_064658917.1">
    <property type="nucleotide sequence ID" value="XM_064802792.1"/>
</dbReference>
<dbReference type="SUPFAM" id="SSF51735">
    <property type="entry name" value="NAD(P)-binding Rossmann-fold domains"/>
    <property type="match status" value="1"/>
</dbReference>
<sequence length="97" mass="10322">MHILVFGGTGACGKAFILEALHAGHELTLYARNPSKFSSETTENSGVHVVKGEFTDIDALRKALDFGPEVLVSFAGPMVPSKGMLDPPLLRALNSIL</sequence>
<keyword evidence="4" id="KW-1185">Reference proteome</keyword>
<dbReference type="Pfam" id="PF13460">
    <property type="entry name" value="NAD_binding_10"/>
    <property type="match status" value="1"/>
</dbReference>
<comment type="caution">
    <text evidence="3">The sequence shown here is derived from an EMBL/GenBank/DDBJ whole genome shotgun (WGS) entry which is preliminary data.</text>
</comment>
<evidence type="ECO:0000313" key="4">
    <source>
        <dbReference type="Proteomes" id="UP001337655"/>
    </source>
</evidence>
<dbReference type="GeneID" id="89926889"/>